<dbReference type="RefSeq" id="WP_167314125.1">
    <property type="nucleotide sequence ID" value="NZ_CP050266.1"/>
</dbReference>
<dbReference type="Pfam" id="PF21302">
    <property type="entry name" value="Zn_ribbon_RlmA"/>
    <property type="match status" value="1"/>
</dbReference>
<sequence>MIYRCPLCQQTLHTNARGVHCDANHQFDQAKEGYLNLLPVQFKRSKDPGDNKAMTQARRAFLNAGHYAPMRQAMIDALTQALDGEHKAILDVGCGEGYYTHAIADQTADKHWSVHGLDIAKVAVRYAAKWYPQCQFSVASSQRLPFHDNSLDGVVRIYAPCNGEELDRAVKPQGVVVTVTPGPRHLYQLKAGIYQDVRLHETPPETLPNFVLEKEQSLHYTMTLAGEQSLTLLQMTPFAWRASDAWRDTLANSDAFECEADFTLRVYRHQGTDSHSEETPKP</sequence>
<dbReference type="InterPro" id="IPR048647">
    <property type="entry name" value="RlmA_N"/>
</dbReference>
<evidence type="ECO:0000313" key="4">
    <source>
        <dbReference type="Proteomes" id="UP000501408"/>
    </source>
</evidence>
<dbReference type="CDD" id="cd02440">
    <property type="entry name" value="AdoMet_MTases"/>
    <property type="match status" value="1"/>
</dbReference>
<evidence type="ECO:0000313" key="3">
    <source>
        <dbReference type="EMBL" id="QIR05677.1"/>
    </source>
</evidence>
<dbReference type="GO" id="GO:0052911">
    <property type="term" value="F:23S rRNA (guanine(745)-N(1))-methyltransferase activity"/>
    <property type="evidence" value="ECO:0007669"/>
    <property type="project" value="UniProtKB-EC"/>
</dbReference>
<feature type="domain" description="23S rRNA (guanine(745)-N(1))-methyltransferase N-terminal" evidence="2">
    <location>
        <begin position="3"/>
        <end position="46"/>
    </location>
</feature>
<dbReference type="InterPro" id="IPR029063">
    <property type="entry name" value="SAM-dependent_MTases_sf"/>
</dbReference>
<dbReference type="InterPro" id="IPR016718">
    <property type="entry name" value="rRNA_m1G-MeTrfase_A_prd"/>
</dbReference>
<gene>
    <name evidence="3" type="primary">rlmA</name>
    <name evidence="3" type="ORF">HBA18_04420</name>
</gene>
<organism evidence="3 4">
    <name type="scientific">Salinivibrio costicola</name>
    <name type="common">Vibrio costicola</name>
    <dbReference type="NCBI Taxonomy" id="51367"/>
    <lineage>
        <taxon>Bacteria</taxon>
        <taxon>Pseudomonadati</taxon>
        <taxon>Pseudomonadota</taxon>
        <taxon>Gammaproteobacteria</taxon>
        <taxon>Vibrionales</taxon>
        <taxon>Vibrionaceae</taxon>
        <taxon>Salinivibrio</taxon>
    </lineage>
</organism>
<evidence type="ECO:0000259" key="1">
    <source>
        <dbReference type="Pfam" id="PF13649"/>
    </source>
</evidence>
<protein>
    <submittedName>
        <fullName evidence="3">23S rRNA (Guanine(745)-N(1))-methyltransferase</fullName>
        <ecNumber evidence="3">2.1.1.187</ecNumber>
    </submittedName>
</protein>
<dbReference type="EC" id="2.1.1.187" evidence="3"/>
<dbReference type="EMBL" id="CP050266">
    <property type="protein sequence ID" value="QIR05677.1"/>
    <property type="molecule type" value="Genomic_DNA"/>
</dbReference>
<dbReference type="Pfam" id="PF13649">
    <property type="entry name" value="Methyltransf_25"/>
    <property type="match status" value="1"/>
</dbReference>
<dbReference type="PANTHER" id="PTHR43460">
    <property type="entry name" value="METHYLTRANSFERASE"/>
    <property type="match status" value="1"/>
</dbReference>
<keyword evidence="3" id="KW-0489">Methyltransferase</keyword>
<dbReference type="Proteomes" id="UP000501408">
    <property type="component" value="Chromosome 1"/>
</dbReference>
<dbReference type="PIRSF" id="PIRSF018249">
    <property type="entry name" value="MyrA_prd"/>
    <property type="match status" value="1"/>
</dbReference>
<feature type="domain" description="Methyltransferase" evidence="1">
    <location>
        <begin position="89"/>
        <end position="159"/>
    </location>
</feature>
<dbReference type="SUPFAM" id="SSF53335">
    <property type="entry name" value="S-adenosyl-L-methionine-dependent methyltransferases"/>
    <property type="match status" value="1"/>
</dbReference>
<dbReference type="PANTHER" id="PTHR43460:SF1">
    <property type="entry name" value="METHYLTRANSFERASE TYPE 11 DOMAIN-CONTAINING PROTEIN"/>
    <property type="match status" value="1"/>
</dbReference>
<dbReference type="NCBIfam" id="NF008300">
    <property type="entry name" value="PRK11088.1"/>
    <property type="match status" value="1"/>
</dbReference>
<dbReference type="InterPro" id="IPR041698">
    <property type="entry name" value="Methyltransf_25"/>
</dbReference>
<proteinExistence type="predicted"/>
<name>A0ABX6K290_SALCS</name>
<reference evidence="3 4" key="1">
    <citation type="submission" date="2020-03" db="EMBL/GenBank/DDBJ databases">
        <title>Genome mining reveals the biosynthetic pathways of PHA and ectoines of the halophilic strain Salinivibrio costicola M318 isolated from fermented shrimp paste.</title>
        <authorList>
            <person name="Doan T.V."/>
            <person name="Tran L.T."/>
            <person name="Trieu T.A."/>
            <person name="Nguyen Q.V."/>
            <person name="Quach T.N."/>
            <person name="Phi T.Q."/>
            <person name="Kumar S."/>
        </authorList>
    </citation>
    <scope>NUCLEOTIDE SEQUENCE [LARGE SCALE GENOMIC DNA]</scope>
    <source>
        <strain evidence="3 4">M318</strain>
    </source>
</reference>
<keyword evidence="4" id="KW-1185">Reference proteome</keyword>
<evidence type="ECO:0000259" key="2">
    <source>
        <dbReference type="Pfam" id="PF21302"/>
    </source>
</evidence>
<dbReference type="InterPro" id="IPR052939">
    <property type="entry name" value="23S_rRNA_MeTrnsfrase_RlmA"/>
</dbReference>
<accession>A0ABX6K290</accession>
<keyword evidence="3" id="KW-0808">Transferase</keyword>
<dbReference type="Gene3D" id="3.40.50.150">
    <property type="entry name" value="Vaccinia Virus protein VP39"/>
    <property type="match status" value="1"/>
</dbReference>